<dbReference type="STRING" id="1280837.A0A316VEM7"/>
<keyword evidence="3 9" id="KW-0813">Transport</keyword>
<organism evidence="10 11">
    <name type="scientific">Meira miltonrushii</name>
    <dbReference type="NCBI Taxonomy" id="1280837"/>
    <lineage>
        <taxon>Eukaryota</taxon>
        <taxon>Fungi</taxon>
        <taxon>Dikarya</taxon>
        <taxon>Basidiomycota</taxon>
        <taxon>Ustilaginomycotina</taxon>
        <taxon>Exobasidiomycetes</taxon>
        <taxon>Exobasidiales</taxon>
        <taxon>Brachybasidiaceae</taxon>
        <taxon>Meira</taxon>
    </lineage>
</organism>
<dbReference type="GeneID" id="37018765"/>
<dbReference type="GO" id="GO:0005743">
    <property type="term" value="C:mitochondrial inner membrane"/>
    <property type="evidence" value="ECO:0007669"/>
    <property type="project" value="UniProtKB-SubCell"/>
</dbReference>
<comment type="subcellular location">
    <subcellularLocation>
        <location evidence="1">Mitochondrion inner membrane</location>
        <topology evidence="1">Peripheral membrane protein</topology>
        <orientation evidence="1">Matrix side</orientation>
    </subcellularLocation>
</comment>
<evidence type="ECO:0000256" key="7">
    <source>
        <dbReference type="ARBA" id="ARBA00023128"/>
    </source>
</evidence>
<dbReference type="PIRSF" id="PIRSF000022">
    <property type="entry name" value="Bc1_14K"/>
    <property type="match status" value="1"/>
</dbReference>
<dbReference type="GO" id="GO:0045275">
    <property type="term" value="C:respiratory chain complex III"/>
    <property type="evidence" value="ECO:0007669"/>
    <property type="project" value="InterPro"/>
</dbReference>
<dbReference type="FunCoup" id="A0A316VEM7">
    <property type="interactions" value="92"/>
</dbReference>
<sequence>MSISLQGWNLTKFVKSSPALMRALTPVANAFANAAGHRKMGLRYDDLIVEENPEMQKALKRLSDRESYDRAFRLRQAIHLSALHRELPKEQWLKAEDDKRYVTPILDEVIKENVEREAWDTVKVKKAGN</sequence>
<dbReference type="EMBL" id="KZ819603">
    <property type="protein sequence ID" value="PWN35980.1"/>
    <property type="molecule type" value="Genomic_DNA"/>
</dbReference>
<evidence type="ECO:0000256" key="4">
    <source>
        <dbReference type="ARBA" id="ARBA00022660"/>
    </source>
</evidence>
<dbReference type="Gene3D" id="1.10.1090.10">
    <property type="entry name" value="Cytochrome b-c1 complex subunit 7"/>
    <property type="match status" value="1"/>
</dbReference>
<dbReference type="InParanoid" id="A0A316VEM7"/>
<dbReference type="PANTHER" id="PTHR12022:SF0">
    <property type="entry name" value="CYTOCHROME B-C1 COMPLEX SUBUNIT 7"/>
    <property type="match status" value="1"/>
</dbReference>
<dbReference type="PANTHER" id="PTHR12022">
    <property type="entry name" value="UBIQUINOL-CYTOCHROME C REDUCTASE COMPLEX 14 KD PROTEIN"/>
    <property type="match status" value="1"/>
</dbReference>
<evidence type="ECO:0000256" key="3">
    <source>
        <dbReference type="ARBA" id="ARBA00022448"/>
    </source>
</evidence>
<protein>
    <recommendedName>
        <fullName evidence="9">Cytochrome b-c1 complex subunit 7</fullName>
    </recommendedName>
</protein>
<evidence type="ECO:0000256" key="9">
    <source>
        <dbReference type="PIRNR" id="PIRNR000022"/>
    </source>
</evidence>
<comment type="function">
    <text evidence="9">Component of the ubiquinol-cytochrome c oxidoreductase, a multisubunit transmembrane complex that is part of the mitochondrial electron transport chain which drives oxidative phosphorylation.</text>
</comment>
<dbReference type="InterPro" id="IPR003197">
    <property type="entry name" value="QCR7"/>
</dbReference>
<keyword evidence="7 9" id="KW-0496">Mitochondrion</keyword>
<evidence type="ECO:0000313" key="10">
    <source>
        <dbReference type="EMBL" id="PWN35980.1"/>
    </source>
</evidence>
<dbReference type="FunFam" id="1.10.1090.10:FF:000001">
    <property type="entry name" value="Cytochrome b-c1 complex subunit 7"/>
    <property type="match status" value="1"/>
</dbReference>
<comment type="similarity">
    <text evidence="2 9">Belongs to the UQCRB/QCR7 family.</text>
</comment>
<dbReference type="SUPFAM" id="SSF81524">
    <property type="entry name" value="14 kDa protein of cytochrome bc1 complex (Ubiquinol-cytochrome c reductase)"/>
    <property type="match status" value="1"/>
</dbReference>
<dbReference type="RefSeq" id="XP_025356282.1">
    <property type="nucleotide sequence ID" value="XM_025496984.1"/>
</dbReference>
<evidence type="ECO:0000256" key="1">
    <source>
        <dbReference type="ARBA" id="ARBA00004443"/>
    </source>
</evidence>
<name>A0A316VEM7_9BASI</name>
<evidence type="ECO:0000256" key="6">
    <source>
        <dbReference type="ARBA" id="ARBA00022982"/>
    </source>
</evidence>
<dbReference type="AlphaFoldDB" id="A0A316VEM7"/>
<dbReference type="Proteomes" id="UP000245771">
    <property type="component" value="Unassembled WGS sequence"/>
</dbReference>
<dbReference type="OrthoDB" id="425749at2759"/>
<dbReference type="GO" id="GO:0006122">
    <property type="term" value="P:mitochondrial electron transport, ubiquinol to cytochrome c"/>
    <property type="evidence" value="ECO:0007669"/>
    <property type="project" value="InterPro"/>
</dbReference>
<evidence type="ECO:0000313" key="11">
    <source>
        <dbReference type="Proteomes" id="UP000245771"/>
    </source>
</evidence>
<evidence type="ECO:0000256" key="5">
    <source>
        <dbReference type="ARBA" id="ARBA00022792"/>
    </source>
</evidence>
<keyword evidence="11" id="KW-1185">Reference proteome</keyword>
<evidence type="ECO:0000256" key="2">
    <source>
        <dbReference type="ARBA" id="ARBA00008554"/>
    </source>
</evidence>
<keyword evidence="4 9" id="KW-0679">Respiratory chain</keyword>
<dbReference type="InterPro" id="IPR036544">
    <property type="entry name" value="QCR7_sf"/>
</dbReference>
<keyword evidence="8 9" id="KW-0472">Membrane</keyword>
<evidence type="ECO:0000256" key="8">
    <source>
        <dbReference type="ARBA" id="ARBA00023136"/>
    </source>
</evidence>
<proteinExistence type="inferred from homology"/>
<keyword evidence="5 9" id="KW-0999">Mitochondrion inner membrane</keyword>
<keyword evidence="6 9" id="KW-0249">Electron transport</keyword>
<accession>A0A316VEM7</accession>
<gene>
    <name evidence="10" type="ORF">FA14DRAFT_134455</name>
</gene>
<reference evidence="10 11" key="1">
    <citation type="journal article" date="2018" name="Mol. Biol. Evol.">
        <title>Broad Genomic Sampling Reveals a Smut Pathogenic Ancestry of the Fungal Clade Ustilaginomycotina.</title>
        <authorList>
            <person name="Kijpornyongpan T."/>
            <person name="Mondo S.J."/>
            <person name="Barry K."/>
            <person name="Sandor L."/>
            <person name="Lee J."/>
            <person name="Lipzen A."/>
            <person name="Pangilinan J."/>
            <person name="LaButti K."/>
            <person name="Hainaut M."/>
            <person name="Henrissat B."/>
            <person name="Grigoriev I.V."/>
            <person name="Spatafora J.W."/>
            <person name="Aime M.C."/>
        </authorList>
    </citation>
    <scope>NUCLEOTIDE SEQUENCE [LARGE SCALE GENOMIC DNA]</scope>
    <source>
        <strain evidence="10 11">MCA 3882</strain>
    </source>
</reference>
<dbReference type="Pfam" id="PF02271">
    <property type="entry name" value="UCR_14kD"/>
    <property type="match status" value="1"/>
</dbReference>